<dbReference type="InterPro" id="IPR003598">
    <property type="entry name" value="Ig_sub2"/>
</dbReference>
<feature type="domain" description="Ig-like" evidence="6">
    <location>
        <begin position="20"/>
        <end position="113"/>
    </location>
</feature>
<dbReference type="InterPro" id="IPR051275">
    <property type="entry name" value="Cell_adhesion_signaling"/>
</dbReference>
<evidence type="ECO:0000256" key="2">
    <source>
        <dbReference type="ARBA" id="ARBA00023136"/>
    </source>
</evidence>
<dbReference type="PROSITE" id="PS50835">
    <property type="entry name" value="IG_LIKE"/>
    <property type="match status" value="1"/>
</dbReference>
<comment type="caution">
    <text evidence="7">The sequence shown here is derived from an EMBL/GenBank/DDBJ whole genome shotgun (WGS) entry which is preliminary data.</text>
</comment>
<dbReference type="OrthoDB" id="6428918at2759"/>
<dbReference type="SMART" id="SM00408">
    <property type="entry name" value="IGc2"/>
    <property type="match status" value="1"/>
</dbReference>
<keyword evidence="4" id="KW-0325">Glycoprotein</keyword>
<keyword evidence="8" id="KW-1185">Reference proteome</keyword>
<dbReference type="InterPro" id="IPR036179">
    <property type="entry name" value="Ig-like_dom_sf"/>
</dbReference>
<name>A0A8X6MJ90_NEPPI</name>
<evidence type="ECO:0000256" key="3">
    <source>
        <dbReference type="ARBA" id="ARBA00023157"/>
    </source>
</evidence>
<dbReference type="GO" id="GO:0016020">
    <property type="term" value="C:membrane"/>
    <property type="evidence" value="ECO:0007669"/>
    <property type="project" value="UniProtKB-SubCell"/>
</dbReference>
<comment type="subcellular location">
    <subcellularLocation>
        <location evidence="1">Membrane</location>
        <topology evidence="1">Single-pass type I membrane protein</topology>
    </subcellularLocation>
</comment>
<keyword evidence="3" id="KW-1015">Disulfide bond</keyword>
<dbReference type="SMART" id="SM00409">
    <property type="entry name" value="IG"/>
    <property type="match status" value="1"/>
</dbReference>
<dbReference type="CDD" id="cd00096">
    <property type="entry name" value="Ig"/>
    <property type="match status" value="1"/>
</dbReference>
<dbReference type="InterPro" id="IPR013783">
    <property type="entry name" value="Ig-like_fold"/>
</dbReference>
<dbReference type="Proteomes" id="UP000887013">
    <property type="component" value="Unassembled WGS sequence"/>
</dbReference>
<dbReference type="EMBL" id="BMAW01092737">
    <property type="protein sequence ID" value="GFS56641.1"/>
    <property type="molecule type" value="Genomic_DNA"/>
</dbReference>
<evidence type="ECO:0000313" key="7">
    <source>
        <dbReference type="EMBL" id="GFS56641.1"/>
    </source>
</evidence>
<evidence type="ECO:0000256" key="5">
    <source>
        <dbReference type="ARBA" id="ARBA00023319"/>
    </source>
</evidence>
<dbReference type="PANTHER" id="PTHR11640">
    <property type="entry name" value="NEPHRIN"/>
    <property type="match status" value="1"/>
</dbReference>
<accession>A0A8X6MJ90</accession>
<proteinExistence type="predicted"/>
<keyword evidence="5" id="KW-0393">Immunoglobulin domain</keyword>
<evidence type="ECO:0000313" key="8">
    <source>
        <dbReference type="Proteomes" id="UP000887013"/>
    </source>
</evidence>
<gene>
    <name evidence="7" type="primary">AVEN_54335_1</name>
    <name evidence="7" type="ORF">NPIL_462091</name>
</gene>
<dbReference type="InterPro" id="IPR007110">
    <property type="entry name" value="Ig-like_dom"/>
</dbReference>
<dbReference type="Gene3D" id="2.60.40.10">
    <property type="entry name" value="Immunoglobulins"/>
    <property type="match status" value="1"/>
</dbReference>
<organism evidence="7 8">
    <name type="scientific">Nephila pilipes</name>
    <name type="common">Giant wood spider</name>
    <name type="synonym">Nephila maculata</name>
    <dbReference type="NCBI Taxonomy" id="299642"/>
    <lineage>
        <taxon>Eukaryota</taxon>
        <taxon>Metazoa</taxon>
        <taxon>Ecdysozoa</taxon>
        <taxon>Arthropoda</taxon>
        <taxon>Chelicerata</taxon>
        <taxon>Arachnida</taxon>
        <taxon>Araneae</taxon>
        <taxon>Araneomorphae</taxon>
        <taxon>Entelegynae</taxon>
        <taxon>Araneoidea</taxon>
        <taxon>Nephilidae</taxon>
        <taxon>Nephila</taxon>
    </lineage>
</organism>
<reference evidence="7" key="1">
    <citation type="submission" date="2020-08" db="EMBL/GenBank/DDBJ databases">
        <title>Multicomponent nature underlies the extraordinary mechanical properties of spider dragline silk.</title>
        <authorList>
            <person name="Kono N."/>
            <person name="Nakamura H."/>
            <person name="Mori M."/>
            <person name="Yoshida Y."/>
            <person name="Ohtoshi R."/>
            <person name="Malay A.D."/>
            <person name="Moran D.A.P."/>
            <person name="Tomita M."/>
            <person name="Numata K."/>
            <person name="Arakawa K."/>
        </authorList>
    </citation>
    <scope>NUCLEOTIDE SEQUENCE</scope>
</reference>
<evidence type="ECO:0000256" key="1">
    <source>
        <dbReference type="ARBA" id="ARBA00004479"/>
    </source>
</evidence>
<sequence>MDQCRCGEDEMDFSDKTSVPLSLEVGSHVTSAALHSAVTLSCVAMSYPRATVTWSRGDVPWPPANVLIKSDALNHVRVLSTLTISALRRQDNGTYYCAARNEQDMLMAQQDVVVLGE</sequence>
<protein>
    <submittedName>
        <fullName evidence="7">Ig-like domain-containing protein</fullName>
    </submittedName>
</protein>
<evidence type="ECO:0000256" key="4">
    <source>
        <dbReference type="ARBA" id="ARBA00023180"/>
    </source>
</evidence>
<dbReference type="InterPro" id="IPR003599">
    <property type="entry name" value="Ig_sub"/>
</dbReference>
<dbReference type="Pfam" id="PF13927">
    <property type="entry name" value="Ig_3"/>
    <property type="match status" value="1"/>
</dbReference>
<keyword evidence="2" id="KW-0472">Membrane</keyword>
<evidence type="ECO:0000259" key="6">
    <source>
        <dbReference type="PROSITE" id="PS50835"/>
    </source>
</evidence>
<dbReference type="AlphaFoldDB" id="A0A8X6MJ90"/>
<dbReference type="SUPFAM" id="SSF48726">
    <property type="entry name" value="Immunoglobulin"/>
    <property type="match status" value="1"/>
</dbReference>